<dbReference type="EMBL" id="MFAZ01000040">
    <property type="protein sequence ID" value="OGD86571.1"/>
    <property type="molecule type" value="Genomic_DNA"/>
</dbReference>
<name>A0A1F5G3X7_9BACT</name>
<evidence type="ECO:0000313" key="8">
    <source>
        <dbReference type="EMBL" id="OGD86571.1"/>
    </source>
</evidence>
<gene>
    <name evidence="8" type="ORF">A2870_02140</name>
</gene>
<sequence length="198" mass="22718">ARFLSLKKDASKNIKRRSKKAFFIKKLRAQVVLNYHVTRKLYQTSVSSLLPVSYLVLIELSQPQAKLVFNMIGFVFGLLVALIFSYFALQNSEPVDLRFGQYIAPNIPVYIIAIISMVTGVILSLIFSLTESLSAAMTIFGKDRKIKVAENNLATLENKMHNLEMENARLKETRHYFARQSLFDKPNVFQRIRNRLSV</sequence>
<feature type="transmembrane region" description="Helical" evidence="6">
    <location>
        <begin position="109"/>
        <end position="129"/>
    </location>
</feature>
<keyword evidence="1" id="KW-1003">Cell membrane</keyword>
<protein>
    <recommendedName>
        <fullName evidence="7">Lipopolysaccharide assembly protein A domain-containing protein</fullName>
    </recommendedName>
</protein>
<dbReference type="GO" id="GO:0005886">
    <property type="term" value="C:plasma membrane"/>
    <property type="evidence" value="ECO:0007669"/>
    <property type="project" value="InterPro"/>
</dbReference>
<evidence type="ECO:0000313" key="9">
    <source>
        <dbReference type="Proteomes" id="UP000179102"/>
    </source>
</evidence>
<feature type="domain" description="Lipopolysaccharide assembly protein A" evidence="7">
    <location>
        <begin position="90"/>
        <end position="153"/>
    </location>
</feature>
<reference evidence="8 9" key="1">
    <citation type="journal article" date="2016" name="Nat. Commun.">
        <title>Thousands of microbial genomes shed light on interconnected biogeochemical processes in an aquifer system.</title>
        <authorList>
            <person name="Anantharaman K."/>
            <person name="Brown C.T."/>
            <person name="Hug L.A."/>
            <person name="Sharon I."/>
            <person name="Castelle C.J."/>
            <person name="Probst A.J."/>
            <person name="Thomas B.C."/>
            <person name="Singh A."/>
            <person name="Wilkins M.J."/>
            <person name="Karaoz U."/>
            <person name="Brodie E.L."/>
            <person name="Williams K.H."/>
            <person name="Hubbard S.S."/>
            <person name="Banfield J.F."/>
        </authorList>
    </citation>
    <scope>NUCLEOTIDE SEQUENCE [LARGE SCALE GENOMIC DNA]</scope>
</reference>
<dbReference type="InterPro" id="IPR010445">
    <property type="entry name" value="LapA_dom"/>
</dbReference>
<evidence type="ECO:0000256" key="3">
    <source>
        <dbReference type="ARBA" id="ARBA00022989"/>
    </source>
</evidence>
<organism evidence="8 9">
    <name type="scientific">Candidatus Curtissbacteria bacterium RIFCSPHIGHO2_01_FULL_41_11</name>
    <dbReference type="NCBI Taxonomy" id="1797711"/>
    <lineage>
        <taxon>Bacteria</taxon>
        <taxon>Candidatus Curtissiibacteriota</taxon>
    </lineage>
</organism>
<feature type="non-terminal residue" evidence="8">
    <location>
        <position position="1"/>
    </location>
</feature>
<proteinExistence type="predicted"/>
<dbReference type="Pfam" id="PF06305">
    <property type="entry name" value="LapA_dom"/>
    <property type="match status" value="1"/>
</dbReference>
<dbReference type="AlphaFoldDB" id="A0A1F5G3X7"/>
<evidence type="ECO:0000256" key="1">
    <source>
        <dbReference type="ARBA" id="ARBA00022475"/>
    </source>
</evidence>
<evidence type="ECO:0000256" key="6">
    <source>
        <dbReference type="SAM" id="Phobius"/>
    </source>
</evidence>
<keyword evidence="2 6" id="KW-0812">Transmembrane</keyword>
<comment type="caution">
    <text evidence="8">The sequence shown here is derived from an EMBL/GenBank/DDBJ whole genome shotgun (WGS) entry which is preliminary data.</text>
</comment>
<feature type="transmembrane region" description="Helical" evidence="6">
    <location>
        <begin position="67"/>
        <end position="89"/>
    </location>
</feature>
<keyword evidence="5" id="KW-0175">Coiled coil</keyword>
<evidence type="ECO:0000256" key="4">
    <source>
        <dbReference type="ARBA" id="ARBA00023136"/>
    </source>
</evidence>
<evidence type="ECO:0000259" key="7">
    <source>
        <dbReference type="Pfam" id="PF06305"/>
    </source>
</evidence>
<keyword evidence="4 6" id="KW-0472">Membrane</keyword>
<evidence type="ECO:0000256" key="2">
    <source>
        <dbReference type="ARBA" id="ARBA00022692"/>
    </source>
</evidence>
<dbReference type="Proteomes" id="UP000179102">
    <property type="component" value="Unassembled WGS sequence"/>
</dbReference>
<feature type="coiled-coil region" evidence="5">
    <location>
        <begin position="139"/>
        <end position="173"/>
    </location>
</feature>
<keyword evidence="3 6" id="KW-1133">Transmembrane helix</keyword>
<accession>A0A1F5G3X7</accession>
<evidence type="ECO:0000256" key="5">
    <source>
        <dbReference type="SAM" id="Coils"/>
    </source>
</evidence>